<evidence type="ECO:0000313" key="2">
    <source>
        <dbReference type="EMBL" id="ALA48419.1"/>
    </source>
</evidence>
<sequence>MGRNAPGAYRGGSRGRDSRKGTREEFEQKRPKDRSNFGQISAAAAENGWKVLSKRDFPMSRAHPQYVSYERPDGIRVQVFFTSTGRVGQAAIANSNREIIGDIMPKHGDKREKVVRWLNGSGSSVFRKG</sequence>
<dbReference type="Proteomes" id="UP000201083">
    <property type="component" value="Segment"/>
</dbReference>
<proteinExistence type="predicted"/>
<dbReference type="RefSeq" id="YP_009202388.1">
    <property type="nucleotide sequence ID" value="NC_028843.1"/>
</dbReference>
<gene>
    <name evidence="2" type="primary">1</name>
    <name evidence="2" type="ORF">LOLLY9_1</name>
</gene>
<accession>A0A0K2FN56</accession>
<reference evidence="2 3" key="1">
    <citation type="submission" date="2015-07" db="EMBL/GenBank/DDBJ databases">
        <authorList>
            <person name="Ntshalintshall L."/>
            <person name="Reedoy K."/>
            <person name="Ramruthan J."/>
            <person name="Borthwick M."/>
            <person name="Moodley O.R."/>
            <person name="Larsen M.H."/>
            <person name="Russell D.H."/>
            <person name="Bowman C.A."/>
            <person name="Pope W.A."/>
            <person name="Mavrich T.H."/>
            <person name="Guerrero C.N."/>
            <person name="Jacobs-Sera D.A."/>
            <person name="Hendrix R.W."/>
            <person name="Hatfull G.F."/>
        </authorList>
    </citation>
    <scope>NUCLEOTIDE SEQUENCE [LARGE SCALE GENOMIC DNA]</scope>
</reference>
<keyword evidence="3" id="KW-1185">Reference proteome</keyword>
<dbReference type="KEGG" id="vg:26629503"/>
<dbReference type="GeneID" id="26629503"/>
<protein>
    <submittedName>
        <fullName evidence="2">Uncharacterized protein</fullName>
    </submittedName>
</protein>
<dbReference type="OrthoDB" id="32042at10239"/>
<feature type="region of interest" description="Disordered" evidence="1">
    <location>
        <begin position="1"/>
        <end position="39"/>
    </location>
</feature>
<evidence type="ECO:0000313" key="3">
    <source>
        <dbReference type="Proteomes" id="UP000201083"/>
    </source>
</evidence>
<feature type="compositionally biased region" description="Basic and acidic residues" evidence="1">
    <location>
        <begin position="14"/>
        <end position="35"/>
    </location>
</feature>
<dbReference type="EMBL" id="KT281791">
    <property type="protein sequence ID" value="ALA48419.1"/>
    <property type="molecule type" value="Genomic_DNA"/>
</dbReference>
<organism evidence="2 3">
    <name type="scientific">Mycobacterium phage Lolly9</name>
    <dbReference type="NCBI Taxonomy" id="1698711"/>
    <lineage>
        <taxon>Viruses</taxon>
        <taxon>Duplodnaviria</taxon>
        <taxon>Heunggongvirae</taxon>
        <taxon>Uroviricota</taxon>
        <taxon>Caudoviricetes</taxon>
        <taxon>Vilmaviridae</taxon>
        <taxon>Lclasvirinae</taxon>
        <taxon>Lumosvirus</taxon>
        <taxon>Lumosvirus lolly9</taxon>
    </lineage>
</organism>
<name>A0A0K2FN56_9CAUD</name>
<evidence type="ECO:0000256" key="1">
    <source>
        <dbReference type="SAM" id="MobiDB-lite"/>
    </source>
</evidence>